<dbReference type="InterPro" id="IPR027266">
    <property type="entry name" value="TrmE/GcvT-like"/>
</dbReference>
<feature type="domain" description="GCVT N-terminal" evidence="1">
    <location>
        <begin position="13"/>
        <end position="229"/>
    </location>
</feature>
<organism evidence="2 3">
    <name type="scientific">Bradyrhizobium elkanii</name>
    <dbReference type="NCBI Taxonomy" id="29448"/>
    <lineage>
        <taxon>Bacteria</taxon>
        <taxon>Pseudomonadati</taxon>
        <taxon>Pseudomonadota</taxon>
        <taxon>Alphaproteobacteria</taxon>
        <taxon>Hyphomicrobiales</taxon>
        <taxon>Nitrobacteraceae</taxon>
        <taxon>Bradyrhizobium</taxon>
    </lineage>
</organism>
<evidence type="ECO:0000313" key="3">
    <source>
        <dbReference type="Proteomes" id="UP000673383"/>
    </source>
</evidence>
<dbReference type="Gene3D" id="3.30.1360.120">
    <property type="entry name" value="Probable tRNA modification gtpase trme, domain 1"/>
    <property type="match status" value="2"/>
</dbReference>
<dbReference type="Gene3D" id="3.30.70.1400">
    <property type="entry name" value="Aminomethyltransferase beta-barrel domains"/>
    <property type="match status" value="1"/>
</dbReference>
<sequence>MRASPRLVRKSPLHSALAELGANFVDSANCLVPTDYGDMAREVLVARDAGIADLSMSAHFGFRGPGAIAWLDGRGITAPVRPGLAVVQQNGDLAVRLANEDVLVLTLPENRLAPADSLDMQVFPASSKSEVLCLPHFADTAWLLLVGKKSRDVLAKACSIDLRDRSFPSGHVAQTLIFDLGVILARSDVAEFPCYHVLLDRSYALYLWNALLAGAAEFDGGPVGLSAIRQSHGRTAAACSAR</sequence>
<comment type="caution">
    <text evidence="2">The sequence shown here is derived from an EMBL/GenBank/DDBJ whole genome shotgun (WGS) entry which is preliminary data.</text>
</comment>
<keyword evidence="2" id="KW-0560">Oxidoreductase</keyword>
<name>A0A8I1YHW0_BRAEL</name>
<dbReference type="AlphaFoldDB" id="A0A8I1YHW0"/>
<dbReference type="Proteomes" id="UP000673383">
    <property type="component" value="Unassembled WGS sequence"/>
</dbReference>
<evidence type="ECO:0000313" key="2">
    <source>
        <dbReference type="EMBL" id="MBP1299802.1"/>
    </source>
</evidence>
<protein>
    <submittedName>
        <fullName evidence="2">Sarcosine oxidase subunit gamma</fullName>
        <ecNumber evidence="2">1.5.3.1</ecNumber>
    </submittedName>
</protein>
<gene>
    <name evidence="2" type="ORF">JOH49_009555</name>
</gene>
<dbReference type="InterPro" id="IPR006222">
    <property type="entry name" value="GCVT_N"/>
</dbReference>
<reference evidence="2" key="1">
    <citation type="submission" date="2021-02" db="EMBL/GenBank/DDBJ databases">
        <title>Genomic Encyclopedia of Type Strains, Phase IV (KMG-V): Genome sequencing to study the core and pangenomes of soil and plant-associated prokaryotes.</title>
        <authorList>
            <person name="Whitman W."/>
        </authorList>
    </citation>
    <scope>NUCLEOTIDE SEQUENCE</scope>
    <source>
        <strain evidence="2">USDA 406</strain>
    </source>
</reference>
<dbReference type="EC" id="1.5.3.1" evidence="2"/>
<dbReference type="SUPFAM" id="SSF103025">
    <property type="entry name" value="Folate-binding domain"/>
    <property type="match status" value="1"/>
</dbReference>
<dbReference type="Pfam" id="PF01571">
    <property type="entry name" value="GCV_T"/>
    <property type="match status" value="1"/>
</dbReference>
<accession>A0A8I1YHW0</accession>
<evidence type="ECO:0000259" key="1">
    <source>
        <dbReference type="Pfam" id="PF01571"/>
    </source>
</evidence>
<dbReference type="RefSeq" id="WP_376707426.1">
    <property type="nucleotide sequence ID" value="NZ_JAFICZ010000001.1"/>
</dbReference>
<dbReference type="PIRSF" id="PIRSF006487">
    <property type="entry name" value="GcvT"/>
    <property type="match status" value="1"/>
</dbReference>
<dbReference type="GO" id="GO:0008115">
    <property type="term" value="F:sarcosine oxidase activity"/>
    <property type="evidence" value="ECO:0007669"/>
    <property type="project" value="UniProtKB-EC"/>
</dbReference>
<dbReference type="EMBL" id="JAFICZ010000001">
    <property type="protein sequence ID" value="MBP1299802.1"/>
    <property type="molecule type" value="Genomic_DNA"/>
</dbReference>
<proteinExistence type="predicted"/>